<gene>
    <name evidence="3" type="ORF">BO99DRAFT_450349</name>
</gene>
<evidence type="ECO:0000313" key="3">
    <source>
        <dbReference type="EMBL" id="PYI14430.1"/>
    </source>
</evidence>
<feature type="region of interest" description="Disordered" evidence="2">
    <location>
        <begin position="1"/>
        <end position="102"/>
    </location>
</feature>
<evidence type="ECO:0000256" key="2">
    <source>
        <dbReference type="SAM" id="MobiDB-lite"/>
    </source>
</evidence>
<feature type="compositionally biased region" description="Polar residues" evidence="2">
    <location>
        <begin position="1"/>
        <end position="19"/>
    </location>
</feature>
<keyword evidence="4" id="KW-1185">Reference proteome</keyword>
<dbReference type="Proteomes" id="UP000249829">
    <property type="component" value="Unassembled WGS sequence"/>
</dbReference>
<dbReference type="AlphaFoldDB" id="A0A2V5HEP1"/>
<feature type="compositionally biased region" description="Low complexity" evidence="2">
    <location>
        <begin position="86"/>
        <end position="102"/>
    </location>
</feature>
<protein>
    <submittedName>
        <fullName evidence="3">Uncharacterized protein</fullName>
    </submittedName>
</protein>
<keyword evidence="1" id="KW-0175">Coiled coil</keyword>
<feature type="compositionally biased region" description="Polar residues" evidence="2">
    <location>
        <begin position="45"/>
        <end position="58"/>
    </location>
</feature>
<dbReference type="EMBL" id="KZ825212">
    <property type="protein sequence ID" value="PYI14430.1"/>
    <property type="molecule type" value="Genomic_DNA"/>
</dbReference>
<feature type="region of interest" description="Disordered" evidence="2">
    <location>
        <begin position="134"/>
        <end position="163"/>
    </location>
</feature>
<feature type="coiled-coil region" evidence="1">
    <location>
        <begin position="166"/>
        <end position="221"/>
    </location>
</feature>
<evidence type="ECO:0000256" key="1">
    <source>
        <dbReference type="SAM" id="Coils"/>
    </source>
</evidence>
<accession>A0A2V5HEP1</accession>
<organism evidence="3 4">
    <name type="scientific">Aspergillus violaceofuscus (strain CBS 115571)</name>
    <dbReference type="NCBI Taxonomy" id="1450538"/>
    <lineage>
        <taxon>Eukaryota</taxon>
        <taxon>Fungi</taxon>
        <taxon>Dikarya</taxon>
        <taxon>Ascomycota</taxon>
        <taxon>Pezizomycotina</taxon>
        <taxon>Eurotiomycetes</taxon>
        <taxon>Eurotiomycetidae</taxon>
        <taxon>Eurotiales</taxon>
        <taxon>Aspergillaceae</taxon>
        <taxon>Aspergillus</taxon>
    </lineage>
</organism>
<sequence>MTDSNPSPSILHNNTSNKAPQKKSVKLPVLRPSPAGVRKPAARHSTPNQEPLPSTRQAVQGEMKPENSYQSPYAYLAPSQQPDTRSAAAPAVASPPVTPGVSAHPAAADLIRADERLKIREELLGRGYKLPSGLLRAREQTPGTKIEDQEDEQNSRNLTPDQKLRRAELSVEIEEEKEKLGALQAEVDAAKATLAAAGKVLRQAKDRLREAKGKVDKLSKRYHAV</sequence>
<evidence type="ECO:0000313" key="4">
    <source>
        <dbReference type="Proteomes" id="UP000249829"/>
    </source>
</evidence>
<reference evidence="3 4" key="1">
    <citation type="submission" date="2018-02" db="EMBL/GenBank/DDBJ databases">
        <title>The genomes of Aspergillus section Nigri reveals drivers in fungal speciation.</title>
        <authorList>
            <consortium name="DOE Joint Genome Institute"/>
            <person name="Vesth T.C."/>
            <person name="Nybo J."/>
            <person name="Theobald S."/>
            <person name="Brandl J."/>
            <person name="Frisvad J.C."/>
            <person name="Nielsen K.F."/>
            <person name="Lyhne E.K."/>
            <person name="Kogle M.E."/>
            <person name="Kuo A."/>
            <person name="Riley R."/>
            <person name="Clum A."/>
            <person name="Nolan M."/>
            <person name="Lipzen A."/>
            <person name="Salamov A."/>
            <person name="Henrissat B."/>
            <person name="Wiebenga A."/>
            <person name="De vries R.P."/>
            <person name="Grigoriev I.V."/>
            <person name="Mortensen U.H."/>
            <person name="Andersen M.R."/>
            <person name="Baker S.E."/>
        </authorList>
    </citation>
    <scope>NUCLEOTIDE SEQUENCE [LARGE SCALE GENOMIC DNA]</scope>
    <source>
        <strain evidence="3 4">CBS 115571</strain>
    </source>
</reference>
<name>A0A2V5HEP1_ASPV1</name>
<proteinExistence type="predicted"/>